<feature type="region of interest" description="Disordered" evidence="1">
    <location>
        <begin position="890"/>
        <end position="915"/>
    </location>
</feature>
<feature type="region of interest" description="Disordered" evidence="1">
    <location>
        <begin position="208"/>
        <end position="271"/>
    </location>
</feature>
<evidence type="ECO:0000313" key="3">
    <source>
        <dbReference type="Proteomes" id="UP000574390"/>
    </source>
</evidence>
<organism evidence="2 3">
    <name type="scientific">Perkinsus olseni</name>
    <name type="common">Perkinsus atlanticus</name>
    <dbReference type="NCBI Taxonomy" id="32597"/>
    <lineage>
        <taxon>Eukaryota</taxon>
        <taxon>Sar</taxon>
        <taxon>Alveolata</taxon>
        <taxon>Perkinsozoa</taxon>
        <taxon>Perkinsea</taxon>
        <taxon>Perkinsida</taxon>
        <taxon>Perkinsidae</taxon>
        <taxon>Perkinsus</taxon>
    </lineage>
</organism>
<feature type="compositionally biased region" description="Basic and acidic residues" evidence="1">
    <location>
        <begin position="821"/>
        <end position="832"/>
    </location>
</feature>
<proteinExistence type="predicted"/>
<dbReference type="AlphaFoldDB" id="A0A7J6QQT9"/>
<accession>A0A7J6QQT9</accession>
<dbReference type="EMBL" id="JABANM010028288">
    <property type="protein sequence ID" value="KAF4709956.1"/>
    <property type="molecule type" value="Genomic_DNA"/>
</dbReference>
<sequence length="1020" mass="111464">MHLLVSKIVIGSGRGGGKPLTGFVTSDSLPAGTYMAVEQNGTICPELPRLVSFEMVVTNGGRGQLASFKAAVSPGRSSTVRDLIAGPENATLVWYMRAHVSKLRQFGSLQIGLSPNCFHVEPKDAAYDFLSDFYIQLRLPMPSRLTSHLVFCQTEMGVIVGIGRNTPPGRYWNSTLYGFRVALSNSSTVGSLFNGPADGALVRSKKRSSQFLSGGGPPKLAKIGKKVSDGRSSGSLDGAAESTAPELSLSGSSGRVNRKRQSTLPEFVTSESLPPGSYKAVKQNGTICPELPDLRDFEMVVTNGEEGQLVKLAVIAEAKRVIMEEALPVKWYSYDTVHTLTRLGSRAIEGDARCFHVASAAELSFFAEGLYGSLRQLREENPSRYPGSQLIFCYTNLGLMVGIGAEKWGNRWVAARYAFRIDLPGSTPTYDDICRVAPPVTSKMHKTKRDRIRREAQGHGKAPNISHHEVVLEPQSKTKPRTSRGGAAGLDVEASKGESTISVIGHPSAMDIDEVGPDTAARKSQPVGESSDYLGDVLDAAGLPTTFNSYPNGKRRRIGQDFVTLNSLPAGTYKAVEQNGTICPELPRLVSFEMVVTDGEEGQLVKLMVIAKGRRIDMEKASPMRWYSFRTVSTLKKFGSWTIAETAKCFHVEPPTDVAPFVEGLYRTLEQLQREKADSGPVSQLIFCYTNLGLVVGIDAEKTGSRWHATRYAFRIDLPGLPTYDDICRVAPSMTSRQKRARKRKQRELQPRSESREWDFHEVTFDPPPKRGQPKLAKISATAASNGVSDGFRSKTVVEHSSAMELDEVSPEARQSPPAKVFRDDSGERISPEADGVSPPSSLILMRDGEQESASDAGLYHARDAAGNYVGADLLSSSFDASNFGVRHDGAHDSSWESARSLVDSSGSGPGEWRAHDHHHHVVETGRPIARADDLISPPEFEDQWPGAEVRSKLERASTYEEWVEALLGAPDPEQPEGRTGEHHHDSERESSSASVDDLQFPFEFGDLRPDPEARSNDEW</sequence>
<feature type="region of interest" description="Disordered" evidence="1">
    <location>
        <begin position="735"/>
        <end position="843"/>
    </location>
</feature>
<evidence type="ECO:0000313" key="2">
    <source>
        <dbReference type="EMBL" id="KAF4709956.1"/>
    </source>
</evidence>
<evidence type="ECO:0000256" key="1">
    <source>
        <dbReference type="SAM" id="MobiDB-lite"/>
    </source>
</evidence>
<feature type="region of interest" description="Disordered" evidence="1">
    <location>
        <begin position="967"/>
        <end position="1020"/>
    </location>
</feature>
<feature type="compositionally biased region" description="Basic and acidic residues" evidence="1">
    <location>
        <begin position="976"/>
        <end position="991"/>
    </location>
</feature>
<dbReference type="Proteomes" id="UP000574390">
    <property type="component" value="Unassembled WGS sequence"/>
</dbReference>
<feature type="compositionally biased region" description="Basic and acidic residues" evidence="1">
    <location>
        <begin position="1006"/>
        <end position="1020"/>
    </location>
</feature>
<feature type="non-terminal residue" evidence="2">
    <location>
        <position position="1020"/>
    </location>
</feature>
<reference evidence="2 3" key="1">
    <citation type="submission" date="2020-04" db="EMBL/GenBank/DDBJ databases">
        <title>Perkinsus olseni comparative genomics.</title>
        <authorList>
            <person name="Bogema D.R."/>
        </authorList>
    </citation>
    <scope>NUCLEOTIDE SEQUENCE [LARGE SCALE GENOMIC DNA]</scope>
    <source>
        <strain evidence="2">ATCC PRA-205</strain>
    </source>
</reference>
<protein>
    <submittedName>
        <fullName evidence="2">Uncharacterized protein</fullName>
    </submittedName>
</protein>
<feature type="compositionally biased region" description="Basic residues" evidence="1">
    <location>
        <begin position="737"/>
        <end position="746"/>
    </location>
</feature>
<name>A0A7J6QQT9_PEROL</name>
<gene>
    <name evidence="2" type="ORF">FOZ62_019669</name>
</gene>
<feature type="compositionally biased region" description="Basic and acidic residues" evidence="1">
    <location>
        <begin position="747"/>
        <end position="764"/>
    </location>
</feature>
<feature type="region of interest" description="Disordered" evidence="1">
    <location>
        <begin position="454"/>
        <end position="490"/>
    </location>
</feature>
<comment type="caution">
    <text evidence="2">The sequence shown here is derived from an EMBL/GenBank/DDBJ whole genome shotgun (WGS) entry which is preliminary data.</text>
</comment>